<dbReference type="InterPro" id="IPR005467">
    <property type="entry name" value="His_kinase_dom"/>
</dbReference>
<dbReference type="GO" id="GO:0005524">
    <property type="term" value="F:ATP binding"/>
    <property type="evidence" value="ECO:0007669"/>
    <property type="project" value="UniProtKB-KW"/>
</dbReference>
<dbReference type="InterPro" id="IPR004358">
    <property type="entry name" value="Sig_transdc_His_kin-like_C"/>
</dbReference>
<name>A0AA52HAL7_9PROT</name>
<evidence type="ECO:0000256" key="1">
    <source>
        <dbReference type="ARBA" id="ARBA00000085"/>
    </source>
</evidence>
<dbReference type="Gene3D" id="3.30.565.10">
    <property type="entry name" value="Histidine kinase-like ATPase, C-terminal domain"/>
    <property type="match status" value="1"/>
</dbReference>
<comment type="subcellular location">
    <subcellularLocation>
        <location evidence="2">Membrane</location>
    </subcellularLocation>
</comment>
<dbReference type="AlphaFoldDB" id="A0AA52HAL7"/>
<feature type="domain" description="Histidine kinase" evidence="11">
    <location>
        <begin position="280"/>
        <end position="487"/>
    </location>
</feature>
<proteinExistence type="predicted"/>
<dbReference type="PROSITE" id="PS50885">
    <property type="entry name" value="HAMP"/>
    <property type="match status" value="1"/>
</dbReference>
<keyword evidence="4" id="KW-0597">Phosphoprotein</keyword>
<dbReference type="EC" id="2.7.13.3" evidence="3"/>
<evidence type="ECO:0000256" key="6">
    <source>
        <dbReference type="ARBA" id="ARBA00022741"/>
    </source>
</evidence>
<dbReference type="GO" id="GO:0016020">
    <property type="term" value="C:membrane"/>
    <property type="evidence" value="ECO:0007669"/>
    <property type="project" value="UniProtKB-SubCell"/>
</dbReference>
<dbReference type="SUPFAM" id="SSF55874">
    <property type="entry name" value="ATPase domain of HSP90 chaperone/DNA topoisomerase II/histidine kinase"/>
    <property type="match status" value="1"/>
</dbReference>
<keyword evidence="7 13" id="KW-0418">Kinase</keyword>
<dbReference type="GO" id="GO:0004673">
    <property type="term" value="F:protein histidine kinase activity"/>
    <property type="evidence" value="ECO:0007669"/>
    <property type="project" value="UniProtKB-EC"/>
</dbReference>
<keyword evidence="6" id="KW-0547">Nucleotide-binding</keyword>
<dbReference type="PANTHER" id="PTHR43065:SF10">
    <property type="entry name" value="PEROXIDE STRESS-ACTIVATED HISTIDINE KINASE MAK3"/>
    <property type="match status" value="1"/>
</dbReference>
<feature type="transmembrane region" description="Helical" evidence="10">
    <location>
        <begin position="39"/>
        <end position="60"/>
    </location>
</feature>
<keyword evidence="9" id="KW-0902">Two-component regulatory system</keyword>
<dbReference type="Proteomes" id="UP001268683">
    <property type="component" value="Chromosome"/>
</dbReference>
<protein>
    <recommendedName>
        <fullName evidence="3">histidine kinase</fullName>
        <ecNumber evidence="3">2.7.13.3</ecNumber>
    </recommendedName>
</protein>
<dbReference type="PRINTS" id="PR00344">
    <property type="entry name" value="BCTRLSENSOR"/>
</dbReference>
<dbReference type="Gene3D" id="6.10.340.10">
    <property type="match status" value="1"/>
</dbReference>
<keyword evidence="10" id="KW-0472">Membrane</keyword>
<dbReference type="KEGG" id="tmk:QGN29_06920"/>
<keyword evidence="5" id="KW-0808">Transferase</keyword>
<reference evidence="13" key="1">
    <citation type="submission" date="2023-04" db="EMBL/GenBank/DDBJ databases">
        <title>Complete genome sequence of Temperatibacter marinus.</title>
        <authorList>
            <person name="Rong J.-C."/>
            <person name="Yi M.-L."/>
            <person name="Zhao Q."/>
        </authorList>
    </citation>
    <scope>NUCLEOTIDE SEQUENCE</scope>
    <source>
        <strain evidence="13">NBRC 110045</strain>
    </source>
</reference>
<dbReference type="InterPro" id="IPR003594">
    <property type="entry name" value="HATPase_dom"/>
</dbReference>
<evidence type="ECO:0000256" key="8">
    <source>
        <dbReference type="ARBA" id="ARBA00022840"/>
    </source>
</evidence>
<feature type="domain" description="HAMP" evidence="12">
    <location>
        <begin position="211"/>
        <end position="266"/>
    </location>
</feature>
<dbReference type="SMART" id="SM00387">
    <property type="entry name" value="HATPase_c"/>
    <property type="match status" value="1"/>
</dbReference>
<dbReference type="RefSeq" id="WP_310799968.1">
    <property type="nucleotide sequence ID" value="NZ_CP123872.1"/>
</dbReference>
<evidence type="ECO:0000313" key="14">
    <source>
        <dbReference type="Proteomes" id="UP001268683"/>
    </source>
</evidence>
<feature type="transmembrane region" description="Helical" evidence="10">
    <location>
        <begin position="190"/>
        <end position="214"/>
    </location>
</feature>
<dbReference type="PROSITE" id="PS50109">
    <property type="entry name" value="HIS_KIN"/>
    <property type="match status" value="1"/>
</dbReference>
<evidence type="ECO:0000256" key="3">
    <source>
        <dbReference type="ARBA" id="ARBA00012438"/>
    </source>
</evidence>
<gene>
    <name evidence="13" type="ORF">QGN29_06920</name>
</gene>
<comment type="catalytic activity">
    <reaction evidence="1">
        <text>ATP + protein L-histidine = ADP + protein N-phospho-L-histidine.</text>
        <dbReference type="EC" id="2.7.13.3"/>
    </reaction>
</comment>
<evidence type="ECO:0000259" key="12">
    <source>
        <dbReference type="PROSITE" id="PS50885"/>
    </source>
</evidence>
<keyword evidence="14" id="KW-1185">Reference proteome</keyword>
<evidence type="ECO:0000256" key="4">
    <source>
        <dbReference type="ARBA" id="ARBA00022553"/>
    </source>
</evidence>
<sequence>MEESLFVSKYAALKVPSKGLYKAMPERYRPIRSSLRSKILIVTVLFVMLVEAFVYFPAIATFRETYLSQTLKAAQIAAMSLEASPMNRVTPELERNLLAASGVVSIVMRRNDQSRMLGFDQMPSDVETVYDIRGAAIGSLIADAMETFSAEGDRYISVIGEPILKDTMWIEMTVYEEELYEAMIAHSNNLIILSALISFSTGLLVYLCLHWVVVRPMRRLKKNIVRFQSNSEDPKAVLPYSKRRDEIGVVSRELRSSQQHVQQSLKQKQRLAELGEAISKINHDLRGMLTTASLASSTLARVEDPKITRITGRLERALTRAIDLCTRTLKYGSAKEPDPVFREVNLHDLASEIADSLNMGDSPVEFHNAVPIDYLIPADPDQLFRVIYNLVKNSLEAMEVEGSITVAAKPVDDYHQIRLCDTGPGFNEEAQAKLFKPFVSTTRKTKGGTGLGLAIAKEMVEAHKGTIELEETSQEGSHFLIYLPINPDS</sequence>
<keyword evidence="8" id="KW-0067">ATP-binding</keyword>
<evidence type="ECO:0000256" key="9">
    <source>
        <dbReference type="ARBA" id="ARBA00023012"/>
    </source>
</evidence>
<dbReference type="InterPro" id="IPR003660">
    <property type="entry name" value="HAMP_dom"/>
</dbReference>
<evidence type="ECO:0000256" key="7">
    <source>
        <dbReference type="ARBA" id="ARBA00022777"/>
    </source>
</evidence>
<dbReference type="InterPro" id="IPR036890">
    <property type="entry name" value="HATPase_C_sf"/>
</dbReference>
<accession>A0AA52HAL7</accession>
<evidence type="ECO:0000256" key="5">
    <source>
        <dbReference type="ARBA" id="ARBA00022679"/>
    </source>
</evidence>
<evidence type="ECO:0000313" key="13">
    <source>
        <dbReference type="EMBL" id="WND04104.1"/>
    </source>
</evidence>
<evidence type="ECO:0000259" key="11">
    <source>
        <dbReference type="PROSITE" id="PS50109"/>
    </source>
</evidence>
<keyword evidence="10" id="KW-0812">Transmembrane</keyword>
<organism evidence="13 14">
    <name type="scientific">Temperatibacter marinus</name>
    <dbReference type="NCBI Taxonomy" id="1456591"/>
    <lineage>
        <taxon>Bacteria</taxon>
        <taxon>Pseudomonadati</taxon>
        <taxon>Pseudomonadota</taxon>
        <taxon>Alphaproteobacteria</taxon>
        <taxon>Kordiimonadales</taxon>
        <taxon>Temperatibacteraceae</taxon>
        <taxon>Temperatibacter</taxon>
    </lineage>
</organism>
<evidence type="ECO:0000256" key="2">
    <source>
        <dbReference type="ARBA" id="ARBA00004370"/>
    </source>
</evidence>
<evidence type="ECO:0000256" key="10">
    <source>
        <dbReference type="SAM" id="Phobius"/>
    </source>
</evidence>
<dbReference type="GO" id="GO:0000160">
    <property type="term" value="P:phosphorelay signal transduction system"/>
    <property type="evidence" value="ECO:0007669"/>
    <property type="project" value="UniProtKB-KW"/>
</dbReference>
<dbReference type="EMBL" id="CP123872">
    <property type="protein sequence ID" value="WND04104.1"/>
    <property type="molecule type" value="Genomic_DNA"/>
</dbReference>
<dbReference type="Pfam" id="PF02518">
    <property type="entry name" value="HATPase_c"/>
    <property type="match status" value="1"/>
</dbReference>
<keyword evidence="10" id="KW-1133">Transmembrane helix</keyword>
<dbReference type="PANTHER" id="PTHR43065">
    <property type="entry name" value="SENSOR HISTIDINE KINASE"/>
    <property type="match status" value="1"/>
</dbReference>